<evidence type="ECO:0000256" key="1">
    <source>
        <dbReference type="ARBA" id="ARBA00004651"/>
    </source>
</evidence>
<feature type="binding site" evidence="7">
    <location>
        <position position="159"/>
    </location>
    <ligand>
        <name>Mg(2+)</name>
        <dbReference type="ChEBI" id="CHEBI:18420"/>
    </ligand>
</feature>
<evidence type="ECO:0000313" key="9">
    <source>
        <dbReference type="EMBL" id="BDG61773.1"/>
    </source>
</evidence>
<keyword evidence="7" id="KW-0460">Magnesium</keyword>
<dbReference type="PROSITE" id="PS01348">
    <property type="entry name" value="MRAY_2"/>
    <property type="match status" value="1"/>
</dbReference>
<dbReference type="GO" id="GO:0046872">
    <property type="term" value="F:metal ion binding"/>
    <property type="evidence" value="ECO:0007669"/>
    <property type="project" value="UniProtKB-KW"/>
</dbReference>
<evidence type="ECO:0000256" key="8">
    <source>
        <dbReference type="SAM" id="Phobius"/>
    </source>
</evidence>
<evidence type="ECO:0000256" key="7">
    <source>
        <dbReference type="PIRSR" id="PIRSR600715-1"/>
    </source>
</evidence>
<protein>
    <submittedName>
        <fullName evidence="9">Undecaprenyl-phosphate alpha-N-acetylglucosaminyl 1-phosphate transferase</fullName>
    </submittedName>
</protein>
<dbReference type="GO" id="GO:0016780">
    <property type="term" value="F:phosphotransferase activity, for other substituted phosphate groups"/>
    <property type="evidence" value="ECO:0007669"/>
    <property type="project" value="InterPro"/>
</dbReference>
<keyword evidence="4 8" id="KW-0812">Transmembrane</keyword>
<dbReference type="GO" id="GO:0009103">
    <property type="term" value="P:lipopolysaccharide biosynthetic process"/>
    <property type="evidence" value="ECO:0007669"/>
    <property type="project" value="TreeGrafter"/>
</dbReference>
<dbReference type="CDD" id="cd06853">
    <property type="entry name" value="GT_WecA_like"/>
    <property type="match status" value="1"/>
</dbReference>
<proteinExistence type="predicted"/>
<evidence type="ECO:0000256" key="2">
    <source>
        <dbReference type="ARBA" id="ARBA00022475"/>
    </source>
</evidence>
<feature type="transmembrane region" description="Helical" evidence="8">
    <location>
        <begin position="73"/>
        <end position="92"/>
    </location>
</feature>
<dbReference type="GO" id="GO:0005886">
    <property type="term" value="C:plasma membrane"/>
    <property type="evidence" value="ECO:0007669"/>
    <property type="project" value="UniProtKB-SubCell"/>
</dbReference>
<evidence type="ECO:0000256" key="6">
    <source>
        <dbReference type="ARBA" id="ARBA00023136"/>
    </source>
</evidence>
<feature type="transmembrane region" description="Helical" evidence="8">
    <location>
        <begin position="321"/>
        <end position="338"/>
    </location>
</feature>
<reference evidence="9" key="1">
    <citation type="submission" date="2022-03" db="EMBL/GenBank/DDBJ databases">
        <title>Complete genome sequence of Caldinitratiruptor microaerophilus.</title>
        <authorList>
            <person name="Mukaiyama R."/>
            <person name="Nishiyama T."/>
            <person name="Ueda K."/>
        </authorList>
    </citation>
    <scope>NUCLEOTIDE SEQUENCE</scope>
    <source>
        <strain evidence="9">JCM 16183</strain>
    </source>
</reference>
<feature type="transmembrane region" description="Helical" evidence="8">
    <location>
        <begin position="220"/>
        <end position="238"/>
    </location>
</feature>
<keyword evidence="6 8" id="KW-0472">Membrane</keyword>
<feature type="transmembrane region" description="Helical" evidence="8">
    <location>
        <begin position="136"/>
        <end position="154"/>
    </location>
</feature>
<evidence type="ECO:0000256" key="3">
    <source>
        <dbReference type="ARBA" id="ARBA00022679"/>
    </source>
</evidence>
<keyword evidence="3 9" id="KW-0808">Transferase</keyword>
<feature type="transmembrane region" description="Helical" evidence="8">
    <location>
        <begin position="166"/>
        <end position="185"/>
    </location>
</feature>
<keyword evidence="5 8" id="KW-1133">Transmembrane helix</keyword>
<feature type="transmembrane region" description="Helical" evidence="8">
    <location>
        <begin position="47"/>
        <end position="67"/>
    </location>
</feature>
<dbReference type="RefSeq" id="WP_264842400.1">
    <property type="nucleotide sequence ID" value="NZ_AP025628.1"/>
</dbReference>
<dbReference type="InterPro" id="IPR018480">
    <property type="entry name" value="PNAcMuramoyl-5peptid_Trfase_CS"/>
</dbReference>
<dbReference type="AlphaFoldDB" id="A0AA35G9S0"/>
<dbReference type="PANTHER" id="PTHR22926:SF3">
    <property type="entry name" value="UNDECAPRENYL-PHOSPHATE ALPHA-N-ACETYLGLUCOSAMINYL 1-PHOSPHATE TRANSFERASE"/>
    <property type="match status" value="1"/>
</dbReference>
<gene>
    <name evidence="9" type="ORF">caldi_28630</name>
</gene>
<feature type="transmembrane region" description="Helical" evidence="8">
    <location>
        <begin position="244"/>
        <end position="265"/>
    </location>
</feature>
<dbReference type="GO" id="GO:0044038">
    <property type="term" value="P:cell wall macromolecule biosynthetic process"/>
    <property type="evidence" value="ECO:0007669"/>
    <property type="project" value="TreeGrafter"/>
</dbReference>
<dbReference type="EMBL" id="AP025628">
    <property type="protein sequence ID" value="BDG61773.1"/>
    <property type="molecule type" value="Genomic_DNA"/>
</dbReference>
<feature type="transmembrane region" description="Helical" evidence="8">
    <location>
        <begin position="295"/>
        <end position="315"/>
    </location>
</feature>
<keyword evidence="7" id="KW-0479">Metal-binding</keyword>
<dbReference type="Pfam" id="PF00953">
    <property type="entry name" value="Glycos_transf_4"/>
    <property type="match status" value="1"/>
</dbReference>
<dbReference type="Proteomes" id="UP001163687">
    <property type="component" value="Chromosome"/>
</dbReference>
<comment type="subcellular location">
    <subcellularLocation>
        <location evidence="1">Cell membrane</location>
        <topology evidence="1">Multi-pass membrane protein</topology>
    </subcellularLocation>
</comment>
<evidence type="ECO:0000313" key="10">
    <source>
        <dbReference type="Proteomes" id="UP001163687"/>
    </source>
</evidence>
<feature type="transmembrane region" description="Helical" evidence="8">
    <location>
        <begin position="6"/>
        <end position="26"/>
    </location>
</feature>
<dbReference type="PANTHER" id="PTHR22926">
    <property type="entry name" value="PHOSPHO-N-ACETYLMURAMOYL-PENTAPEPTIDE-TRANSFERASE"/>
    <property type="match status" value="1"/>
</dbReference>
<dbReference type="GO" id="GO:0071555">
    <property type="term" value="P:cell wall organization"/>
    <property type="evidence" value="ECO:0007669"/>
    <property type="project" value="TreeGrafter"/>
</dbReference>
<comment type="cofactor">
    <cofactor evidence="7">
        <name>Mg(2+)</name>
        <dbReference type="ChEBI" id="CHEBI:18420"/>
    </cofactor>
</comment>
<evidence type="ECO:0000256" key="5">
    <source>
        <dbReference type="ARBA" id="ARBA00022989"/>
    </source>
</evidence>
<evidence type="ECO:0000256" key="4">
    <source>
        <dbReference type="ARBA" id="ARBA00022692"/>
    </source>
</evidence>
<feature type="binding site" evidence="7">
    <location>
        <position position="219"/>
    </location>
    <ligand>
        <name>Mg(2+)</name>
        <dbReference type="ChEBI" id="CHEBI:18420"/>
    </ligand>
</feature>
<keyword evidence="2" id="KW-1003">Cell membrane</keyword>
<dbReference type="InterPro" id="IPR000715">
    <property type="entry name" value="Glycosyl_transferase_4"/>
</dbReference>
<keyword evidence="10" id="KW-1185">Reference proteome</keyword>
<feature type="transmembrane region" description="Helical" evidence="8">
    <location>
        <begin position="104"/>
        <end position="124"/>
    </location>
</feature>
<feature type="transmembrane region" description="Helical" evidence="8">
    <location>
        <begin position="191"/>
        <end position="208"/>
    </location>
</feature>
<dbReference type="KEGG" id="cmic:caldi_28630"/>
<accession>A0AA35G9S0</accession>
<organism evidence="9 10">
    <name type="scientific">Caldinitratiruptor microaerophilus</name>
    <dbReference type="NCBI Taxonomy" id="671077"/>
    <lineage>
        <taxon>Bacteria</taxon>
        <taxon>Bacillati</taxon>
        <taxon>Bacillota</taxon>
        <taxon>Clostridia</taxon>
        <taxon>Eubacteriales</taxon>
        <taxon>Symbiobacteriaceae</taxon>
        <taxon>Caldinitratiruptor</taxon>
    </lineage>
</organism>
<name>A0AA35G9S0_9FIRM</name>
<sequence>MHGGLLGFLLATVLALVLTPLARKLALRTGCLDPVVSRSVHREPTPYLGGLAIFAAFVLAVLAVARPLDRGELGILVGGSLAFAVGLVDDLRRRAGGLSARVKFLLQIAAAAVTVVGFDLRIDWIQNFFTSRPGDYIFFGWLAVPLTVLWLVSFTNVINLADGLDGLAAGISTIGALTLVAVALGQGQREATLLAAALAGAAVGFLRYNFNPARIFMGDAGAMFLGFTLGAVAVYGVLKSALAVGVLVPIVALGLPIADTALAILRRVLGHRPVGEPDRDHLHHRLLRLGLSQRAAVLLLWTVSGALALTAVTASELAQDRALAVMAAVSLGLLYGGARTGLLTLGGGTHRSAGGEGRREAGR</sequence>